<comment type="caution">
    <text evidence="1">The sequence shown here is derived from an EMBL/GenBank/DDBJ whole genome shotgun (WGS) entry which is preliminary data.</text>
</comment>
<organism evidence="1 2">
    <name type="scientific">Lecanicillium saksenae</name>
    <dbReference type="NCBI Taxonomy" id="468837"/>
    <lineage>
        <taxon>Eukaryota</taxon>
        <taxon>Fungi</taxon>
        <taxon>Dikarya</taxon>
        <taxon>Ascomycota</taxon>
        <taxon>Pezizomycotina</taxon>
        <taxon>Sordariomycetes</taxon>
        <taxon>Hypocreomycetidae</taxon>
        <taxon>Hypocreales</taxon>
        <taxon>Cordycipitaceae</taxon>
        <taxon>Lecanicillium</taxon>
    </lineage>
</organism>
<keyword evidence="2" id="KW-1185">Reference proteome</keyword>
<gene>
    <name evidence="1" type="ORF">NLG97_g2132</name>
</gene>
<name>A0ACC1R537_9HYPO</name>
<dbReference type="Proteomes" id="UP001148737">
    <property type="component" value="Unassembled WGS sequence"/>
</dbReference>
<sequence>MSHLAPRPPQHPAHRRIPSNSQTQAPDKRIEIVGKLENCIGEVLEALKAYKSPQQQSAHQNANQMFQQRVMASQGRMGGMSDQDWLGTMMQCLNESMRTQQSSFVRNTTLDVALKVFATEIFETLGLAYFREPFDKLSFPSAHHQLPKGPVNLSRPSVAASPQYQLHGMPTVRHALPLPQQNRPMKRTHPTEHPNAPTPKRSYTSEALRQAAGPMGPPQAVSRALGHSTATRQRLCVDFWDVQEEREVRKRQAILGYGGKWYVFQCHQHPEAIFFKTAEGARHHMVTHHALSNQRVDFLDIVQELGVEVMNCDVARAEKNNVEAVNLWNQIGANAAVQHSIVKRPTAAVVAPPATQPNPPVPAQPRQPAQSLASKSSDSAPVPPAHPEPLSVISLSDDETSEEGFDDEAIGAIKQEIVEKKLQSFDMNLEKDVSTTEARDLTPSEPGKSAEQMVDRTEDCQAKLDTTINAQDKPLAHEKAGSCESPEKEGSESIIEEERAQTATIAETADCTPDLTPDSPESSELSEPPSLEELECFEPLPLGPGDSKVINEELEEGEIDESCIQVAPYSPSVASAAITTSEAQKLKKRRRISAAGSAQSPPKMRRKKLPVTPQSSRSRSKERKSFSSPQEVGPSAHDQFKTKACKKCSERFYFRAQLATHMKSEHPEVVILE</sequence>
<protein>
    <submittedName>
        <fullName evidence="1">Uncharacterized protein</fullName>
    </submittedName>
</protein>
<dbReference type="EMBL" id="JANAKD010000136">
    <property type="protein sequence ID" value="KAJ3497134.1"/>
    <property type="molecule type" value="Genomic_DNA"/>
</dbReference>
<proteinExistence type="predicted"/>
<evidence type="ECO:0000313" key="2">
    <source>
        <dbReference type="Proteomes" id="UP001148737"/>
    </source>
</evidence>
<evidence type="ECO:0000313" key="1">
    <source>
        <dbReference type="EMBL" id="KAJ3497134.1"/>
    </source>
</evidence>
<accession>A0ACC1R537</accession>
<reference evidence="1" key="1">
    <citation type="submission" date="2022-07" db="EMBL/GenBank/DDBJ databases">
        <title>Genome Sequence of Lecanicillium saksenae.</title>
        <authorList>
            <person name="Buettner E."/>
        </authorList>
    </citation>
    <scope>NUCLEOTIDE SEQUENCE</scope>
    <source>
        <strain evidence="1">VT-O1</strain>
    </source>
</reference>